<name>D0BKY3_9LACT</name>
<dbReference type="Gene3D" id="6.10.250.790">
    <property type="match status" value="1"/>
</dbReference>
<dbReference type="RefSeq" id="WP_020991315.1">
    <property type="nucleotide sequence ID" value="NZ_KI391971.1"/>
</dbReference>
<dbReference type="EMBL" id="ACRF02000013">
    <property type="protein sequence ID" value="EEW93736.2"/>
    <property type="molecule type" value="Genomic_DNA"/>
</dbReference>
<dbReference type="Pfam" id="PF05164">
    <property type="entry name" value="ZapA"/>
    <property type="match status" value="1"/>
</dbReference>
<reference evidence="1" key="1">
    <citation type="submission" date="2009-09" db="EMBL/GenBank/DDBJ databases">
        <authorList>
            <consortium name="The Broad Institute Genome Sequencing Platform"/>
            <person name="Ward D."/>
            <person name="Feldgarden M."/>
            <person name="Earl A."/>
            <person name="Young S.K."/>
            <person name="Zeng Q."/>
            <person name="Koehrsen M."/>
            <person name="Alvarado L."/>
            <person name="Berlin A."/>
            <person name="Bochicchio J."/>
            <person name="Borenstein D."/>
            <person name="Chapman S.B."/>
            <person name="Chen Z."/>
            <person name="Engels R."/>
            <person name="Freedman E."/>
            <person name="Gellesch M."/>
            <person name="Goldberg J."/>
            <person name="Griggs A."/>
            <person name="Gujja S."/>
            <person name="Heilman E."/>
            <person name="Heiman D."/>
            <person name="Hepburn T."/>
            <person name="Howarth C."/>
            <person name="Jen D."/>
            <person name="Larson L."/>
            <person name="Lewis B."/>
            <person name="Mehta T."/>
            <person name="Park D."/>
            <person name="Pearson M."/>
            <person name="Roberts A."/>
            <person name="Saif S."/>
            <person name="Shea T."/>
            <person name="Shenoy N."/>
            <person name="Sisk P."/>
            <person name="Stolte C."/>
            <person name="Sykes S."/>
            <person name="Thomson T."/>
            <person name="Walk T."/>
            <person name="White J."/>
            <person name="Yandava C."/>
            <person name="Sibley C.D."/>
            <person name="Field T.R."/>
            <person name="Grinwis M."/>
            <person name="Eshaghurshan C.S."/>
            <person name="Surette M.G."/>
            <person name="Haas B."/>
            <person name="Nusbaum C."/>
            <person name="Birren B."/>
        </authorList>
    </citation>
    <scope>NUCLEOTIDE SEQUENCE [LARGE SCALE GENOMIC DNA]</scope>
    <source>
        <strain evidence="1">ATCC 700633</strain>
    </source>
</reference>
<dbReference type="InterPro" id="IPR053712">
    <property type="entry name" value="Bac_CellDiv_Activator"/>
</dbReference>
<keyword evidence="2" id="KW-1185">Reference proteome</keyword>
<dbReference type="InterPro" id="IPR036192">
    <property type="entry name" value="Cell_div_ZapA-like_sf"/>
</dbReference>
<sequence>MSQKKQRYRANIAGKTYTILGTKSHQHMHSVIKLLNEQWNELSEVAKECSNEEKAILLAINAVSLQLEKQEQLMMLEEENQQLKKNVPHHRGSKRQSIALERKEQFEKQFAEQEDLWRK</sequence>
<comment type="caution">
    <text evidence="1">The sequence shown here is derived from an EMBL/GenBank/DDBJ whole genome shotgun (WGS) entry which is preliminary data.</text>
</comment>
<dbReference type="SUPFAM" id="SSF102829">
    <property type="entry name" value="Cell division protein ZapA-like"/>
    <property type="match status" value="1"/>
</dbReference>
<dbReference type="InterPro" id="IPR007838">
    <property type="entry name" value="Cell_div_ZapA-like"/>
</dbReference>
<proteinExistence type="predicted"/>
<dbReference type="eggNOG" id="COG3027">
    <property type="taxonomic scope" value="Bacteria"/>
</dbReference>
<dbReference type="Proteomes" id="UP000002939">
    <property type="component" value="Unassembled WGS sequence"/>
</dbReference>
<gene>
    <name evidence="1" type="ORF">HMPREF0446_00618</name>
</gene>
<dbReference type="AlphaFoldDB" id="D0BKY3"/>
<organism evidence="1 2">
    <name type="scientific">Granulicatella elegans ATCC 700633</name>
    <dbReference type="NCBI Taxonomy" id="626369"/>
    <lineage>
        <taxon>Bacteria</taxon>
        <taxon>Bacillati</taxon>
        <taxon>Bacillota</taxon>
        <taxon>Bacilli</taxon>
        <taxon>Lactobacillales</taxon>
        <taxon>Carnobacteriaceae</taxon>
        <taxon>Granulicatella</taxon>
    </lineage>
</organism>
<reference evidence="1" key="2">
    <citation type="submission" date="2011-10" db="EMBL/GenBank/DDBJ databases">
        <title>The Genome Sequence of Granulicatella elegans ATCC 700633.</title>
        <authorList>
            <consortium name="The Broad Institute Genome Sequencing Platform"/>
            <consortium name="The Broad Institute Genome Sequencing Center for Infectious Disease"/>
            <person name="Earl A."/>
            <person name="Ward D."/>
            <person name="Feldgarden M."/>
            <person name="Gevers D."/>
            <person name="Sibley C.D."/>
            <person name="Field T.R."/>
            <person name="Grinwis M."/>
            <person name="Eshaghurshan C.S."/>
            <person name="Surette M.G."/>
            <person name="Young S.K."/>
            <person name="Zeng Q."/>
            <person name="Gargeya S."/>
            <person name="Fitzgerald M."/>
            <person name="Haas B."/>
            <person name="Abouelleil A."/>
            <person name="Alvarado L."/>
            <person name="Arachchi H.M."/>
            <person name="Berlin A."/>
            <person name="Brown A."/>
            <person name="Chapman S.B."/>
            <person name="Chen Z."/>
            <person name="Dunbar C."/>
            <person name="Freedman E."/>
            <person name="Gearin G."/>
            <person name="Goldberg J."/>
            <person name="Griggs A."/>
            <person name="Gujja S."/>
            <person name="Heiman D."/>
            <person name="Howarth C."/>
            <person name="Larson L."/>
            <person name="Lui A."/>
            <person name="MacDonald P.J.P."/>
            <person name="Montmayeur A."/>
            <person name="Murphy C."/>
            <person name="Neiman D."/>
            <person name="Pearson M."/>
            <person name="Priest M."/>
            <person name="Roberts A."/>
            <person name="Saif S."/>
            <person name="Shea T."/>
            <person name="Shenoy N."/>
            <person name="Sisk P."/>
            <person name="Stolte C."/>
            <person name="Sykes S."/>
            <person name="Wortman J."/>
            <person name="Nusbaum C."/>
            <person name="Birren B."/>
        </authorList>
    </citation>
    <scope>NUCLEOTIDE SEQUENCE [LARGE SCALE GENOMIC DNA]</scope>
    <source>
        <strain evidence="1">ATCC 700633</strain>
    </source>
</reference>
<dbReference type="HOGENOM" id="CLU_116623_7_0_9"/>
<dbReference type="STRING" id="626369.HMPREF0446_00618"/>
<evidence type="ECO:0000313" key="2">
    <source>
        <dbReference type="Proteomes" id="UP000002939"/>
    </source>
</evidence>
<evidence type="ECO:0000313" key="1">
    <source>
        <dbReference type="EMBL" id="EEW93736.2"/>
    </source>
</evidence>
<evidence type="ECO:0008006" key="3">
    <source>
        <dbReference type="Google" id="ProtNLM"/>
    </source>
</evidence>
<protein>
    <recommendedName>
        <fullName evidence="3">Cell division protein ZapA</fullName>
    </recommendedName>
</protein>
<accession>D0BKY3</accession>